<dbReference type="GO" id="GO:0004180">
    <property type="term" value="F:carboxypeptidase activity"/>
    <property type="evidence" value="ECO:0007669"/>
    <property type="project" value="UniProtKB-KW"/>
</dbReference>
<evidence type="ECO:0000313" key="3">
    <source>
        <dbReference type="Proteomes" id="UP000294155"/>
    </source>
</evidence>
<comment type="caution">
    <text evidence="2">The sequence shown here is derived from an EMBL/GenBank/DDBJ whole genome shotgun (WGS) entry which is preliminary data.</text>
</comment>
<feature type="signal peptide" evidence="1">
    <location>
        <begin position="1"/>
        <end position="21"/>
    </location>
</feature>
<keyword evidence="2" id="KW-0121">Carboxypeptidase</keyword>
<dbReference type="InterPro" id="IPR008969">
    <property type="entry name" value="CarboxyPept-like_regulatory"/>
</dbReference>
<dbReference type="Proteomes" id="UP000294155">
    <property type="component" value="Unassembled WGS sequence"/>
</dbReference>
<dbReference type="Gene3D" id="2.60.40.1120">
    <property type="entry name" value="Carboxypeptidase-like, regulatory domain"/>
    <property type="match status" value="1"/>
</dbReference>
<protein>
    <submittedName>
        <fullName evidence="2">Carboxypeptidase regulatory-like domain-containing protein</fullName>
    </submittedName>
</protein>
<dbReference type="OrthoDB" id="883843at2"/>
<sequence>MKRVFYSCAVLVALLPLTTVAQSTSAASRQLPSQSLAVLLPAAAEAAAGAAAAPTSHLYTGKVLNEKGQPLAGALVASGPNKDQITVTNADGVYLLPAKAPVALLRVTYAGYEDAELSVVNIQAVTFNLEPVDHYRRQLKKQGRAADKAFFNK</sequence>
<proteinExistence type="predicted"/>
<name>A0A4Q5LFV2_9BACT</name>
<accession>A0A4Q5LFV2</accession>
<evidence type="ECO:0000256" key="1">
    <source>
        <dbReference type="SAM" id="SignalP"/>
    </source>
</evidence>
<keyword evidence="2" id="KW-0645">Protease</keyword>
<gene>
    <name evidence="2" type="ORF">EWM57_04340</name>
</gene>
<reference evidence="2 3" key="1">
    <citation type="submission" date="2019-02" db="EMBL/GenBank/DDBJ databases">
        <title>Bacterial novel species isolated from soil.</title>
        <authorList>
            <person name="Jung H.-Y."/>
        </authorList>
    </citation>
    <scope>NUCLEOTIDE SEQUENCE [LARGE SCALE GENOMIC DNA]</scope>
    <source>
        <strain evidence="2 3">1-3-3-3</strain>
    </source>
</reference>
<keyword evidence="3" id="KW-1185">Reference proteome</keyword>
<feature type="chain" id="PRO_5020974832" evidence="1">
    <location>
        <begin position="22"/>
        <end position="153"/>
    </location>
</feature>
<organism evidence="2 3">
    <name type="scientific">Hymenobacter persicinus</name>
    <dbReference type="NCBI Taxonomy" id="2025506"/>
    <lineage>
        <taxon>Bacteria</taxon>
        <taxon>Pseudomonadati</taxon>
        <taxon>Bacteroidota</taxon>
        <taxon>Cytophagia</taxon>
        <taxon>Cytophagales</taxon>
        <taxon>Hymenobacteraceae</taxon>
        <taxon>Hymenobacter</taxon>
    </lineage>
</organism>
<dbReference type="EMBL" id="SEWE01000006">
    <property type="protein sequence ID" value="RYU82415.1"/>
    <property type="molecule type" value="Genomic_DNA"/>
</dbReference>
<dbReference type="RefSeq" id="WP_129919907.1">
    <property type="nucleotide sequence ID" value="NZ_SEWE01000006.1"/>
</dbReference>
<dbReference type="SUPFAM" id="SSF49464">
    <property type="entry name" value="Carboxypeptidase regulatory domain-like"/>
    <property type="match status" value="1"/>
</dbReference>
<evidence type="ECO:0000313" key="2">
    <source>
        <dbReference type="EMBL" id="RYU82415.1"/>
    </source>
</evidence>
<keyword evidence="1" id="KW-0732">Signal</keyword>
<keyword evidence="2" id="KW-0378">Hydrolase</keyword>
<dbReference type="AlphaFoldDB" id="A0A4Q5LFV2"/>